<accession>A0A1E1L2D1</accession>
<dbReference type="SUPFAM" id="SSF57959">
    <property type="entry name" value="Leucine zipper domain"/>
    <property type="match status" value="1"/>
</dbReference>
<reference evidence="4" key="1">
    <citation type="submission" date="2016-03" db="EMBL/GenBank/DDBJ databases">
        <authorList>
            <person name="Guldener U."/>
        </authorList>
    </citation>
    <scope>NUCLEOTIDE SEQUENCE [LARGE SCALE GENOMIC DNA]</scope>
    <source>
        <strain evidence="4">04CH-RAC-A.6.1</strain>
    </source>
</reference>
<dbReference type="OrthoDB" id="3532870at2759"/>
<gene>
    <name evidence="3" type="ORF">RAG0_11042</name>
</gene>
<feature type="compositionally biased region" description="Low complexity" evidence="1">
    <location>
        <begin position="47"/>
        <end position="64"/>
    </location>
</feature>
<dbReference type="AlphaFoldDB" id="A0A1E1L2D1"/>
<dbReference type="EMBL" id="FJUX01000070">
    <property type="protein sequence ID" value="CZT04650.1"/>
    <property type="molecule type" value="Genomic_DNA"/>
</dbReference>
<dbReference type="PROSITE" id="PS00036">
    <property type="entry name" value="BZIP_BASIC"/>
    <property type="match status" value="1"/>
</dbReference>
<dbReference type="CDD" id="cd14688">
    <property type="entry name" value="bZIP_YAP"/>
    <property type="match status" value="1"/>
</dbReference>
<dbReference type="InterPro" id="IPR004827">
    <property type="entry name" value="bZIP"/>
</dbReference>
<evidence type="ECO:0000313" key="3">
    <source>
        <dbReference type="EMBL" id="CZT04650.1"/>
    </source>
</evidence>
<dbReference type="Gene3D" id="1.20.5.170">
    <property type="match status" value="1"/>
</dbReference>
<dbReference type="InterPro" id="IPR046347">
    <property type="entry name" value="bZIP_sf"/>
</dbReference>
<dbReference type="GO" id="GO:0003700">
    <property type="term" value="F:DNA-binding transcription factor activity"/>
    <property type="evidence" value="ECO:0007669"/>
    <property type="project" value="InterPro"/>
</dbReference>
<organism evidence="3 4">
    <name type="scientific">Rhynchosporium agropyri</name>
    <dbReference type="NCBI Taxonomy" id="914238"/>
    <lineage>
        <taxon>Eukaryota</taxon>
        <taxon>Fungi</taxon>
        <taxon>Dikarya</taxon>
        <taxon>Ascomycota</taxon>
        <taxon>Pezizomycotina</taxon>
        <taxon>Leotiomycetes</taxon>
        <taxon>Helotiales</taxon>
        <taxon>Ploettnerulaceae</taxon>
        <taxon>Rhynchosporium</taxon>
    </lineage>
</organism>
<evidence type="ECO:0000256" key="1">
    <source>
        <dbReference type="SAM" id="MobiDB-lite"/>
    </source>
</evidence>
<sequence length="187" mass="21372">MDYDQNNELHFEQMMTEFPGMSLPLHFEDMRPAMYEQVYTPQSLDESQWPSPIQSSPSTPIIGSAVPRTKSARTSHPSEYAMKAESAAVDGVSKDRRRKKNRQAQAAFRERQKKVIADLRQDLVHHVHYNRLLKKKMYDMLGGMKAVRVEVEEVLALEPPLISVDYLRTGILEVRTSPAPSSEASRE</sequence>
<keyword evidence="4" id="KW-1185">Reference proteome</keyword>
<feature type="domain" description="BZIP" evidence="2">
    <location>
        <begin position="96"/>
        <end position="111"/>
    </location>
</feature>
<name>A0A1E1L2D1_9HELO</name>
<protein>
    <recommendedName>
        <fullName evidence="2">BZIP domain-containing protein</fullName>
    </recommendedName>
</protein>
<evidence type="ECO:0000259" key="2">
    <source>
        <dbReference type="PROSITE" id="PS00036"/>
    </source>
</evidence>
<evidence type="ECO:0000313" key="4">
    <source>
        <dbReference type="Proteomes" id="UP000178912"/>
    </source>
</evidence>
<proteinExistence type="predicted"/>
<feature type="region of interest" description="Disordered" evidence="1">
    <location>
        <begin position="45"/>
        <end position="109"/>
    </location>
</feature>
<dbReference type="Proteomes" id="UP000178912">
    <property type="component" value="Unassembled WGS sequence"/>
</dbReference>